<dbReference type="Proteomes" id="UP000242754">
    <property type="component" value="Unassembled WGS sequence"/>
</dbReference>
<keyword evidence="2" id="KW-1185">Reference proteome</keyword>
<proteinExistence type="predicted"/>
<evidence type="ECO:0000313" key="2">
    <source>
        <dbReference type="Proteomes" id="UP000242754"/>
    </source>
</evidence>
<dbReference type="SUPFAM" id="SSF75169">
    <property type="entry name" value="DsrEFH-like"/>
    <property type="match status" value="1"/>
</dbReference>
<dbReference type="InterPro" id="IPR003787">
    <property type="entry name" value="Sulphur_relay_DsrE/F-like"/>
</dbReference>
<gene>
    <name evidence="1" type="ORF">Tpal_2729</name>
</gene>
<organism evidence="1 2">
    <name type="scientific">Trichococcus palustris</name>
    <dbReference type="NCBI Taxonomy" id="140314"/>
    <lineage>
        <taxon>Bacteria</taxon>
        <taxon>Bacillati</taxon>
        <taxon>Bacillota</taxon>
        <taxon>Bacilli</taxon>
        <taxon>Lactobacillales</taxon>
        <taxon>Carnobacteriaceae</taxon>
        <taxon>Trichococcus</taxon>
    </lineage>
</organism>
<dbReference type="InterPro" id="IPR027396">
    <property type="entry name" value="DsrEFH-like"/>
</dbReference>
<dbReference type="Pfam" id="PF02635">
    <property type="entry name" value="DsrE"/>
    <property type="match status" value="1"/>
</dbReference>
<accession>A0A143Z0G4</accession>
<reference evidence="1 2" key="1">
    <citation type="submission" date="2016-02" db="EMBL/GenBank/DDBJ databases">
        <authorList>
            <person name="Wen L."/>
            <person name="He K."/>
            <person name="Yang H."/>
        </authorList>
    </citation>
    <scope>NUCLEOTIDE SEQUENCE [LARGE SCALE GENOMIC DNA]</scope>
    <source>
        <strain evidence="1">Trichococcus palustris</strain>
    </source>
</reference>
<dbReference type="RefSeq" id="WP_087034227.1">
    <property type="nucleotide sequence ID" value="NZ_FJNE01000012.1"/>
</dbReference>
<dbReference type="PANTHER" id="PTHR37691">
    <property type="entry name" value="BLR3518 PROTEIN"/>
    <property type="match status" value="1"/>
</dbReference>
<dbReference type="STRING" id="140314.SAMN04488076_13217"/>
<dbReference type="AlphaFoldDB" id="A0A143Z0G4"/>
<evidence type="ECO:0000313" key="1">
    <source>
        <dbReference type="EMBL" id="CZR02244.1"/>
    </source>
</evidence>
<name>A0A143Z0G4_9LACT</name>
<dbReference type="Gene3D" id="3.40.1260.10">
    <property type="entry name" value="DsrEFH-like"/>
    <property type="match status" value="1"/>
</dbReference>
<sequence>MHRVIFHIDETAKWSLNLGNARNLLHALENVSLEILANSEAVQGYLDDSLSEQIQSLQAKGVRFVACGNAVKKFRIAEKSLTDKKIEVVPAGIAELVLRQEEGYSYIRP</sequence>
<dbReference type="PANTHER" id="PTHR37691:SF1">
    <property type="entry name" value="BLR3518 PROTEIN"/>
    <property type="match status" value="1"/>
</dbReference>
<dbReference type="OrthoDB" id="6412948at2"/>
<dbReference type="EMBL" id="FJNE01000012">
    <property type="protein sequence ID" value="CZR02244.1"/>
    <property type="molecule type" value="Genomic_DNA"/>
</dbReference>
<protein>
    <submittedName>
        <fullName evidence="1">Uncharacterized protein</fullName>
    </submittedName>
</protein>